<reference evidence="3 4" key="1">
    <citation type="submission" date="2017-05" db="EMBL/GenBank/DDBJ databases">
        <title>Functional genome analysis of Paenibacillus pasadenensis strain R16: insights on endophytic life style and antifungal activity.</title>
        <authorList>
            <person name="Passera A."/>
            <person name="Marcolungo L."/>
            <person name="Casati P."/>
            <person name="Brasca M."/>
            <person name="Quaglino F."/>
            <person name="Delledonne M."/>
        </authorList>
    </citation>
    <scope>NUCLEOTIDE SEQUENCE [LARGE SCALE GENOMIC DNA]</scope>
    <source>
        <strain evidence="3 4">R16</strain>
    </source>
</reference>
<dbReference type="Gene3D" id="2.30.130.110">
    <property type="match status" value="1"/>
</dbReference>
<dbReference type="CDD" id="cd11613">
    <property type="entry name" value="SAF_AH_GD"/>
    <property type="match status" value="1"/>
</dbReference>
<gene>
    <name evidence="3" type="ORF">B8V81_0930</name>
</gene>
<protein>
    <submittedName>
        <fullName evidence="3">Altronate dehydratase</fullName>
        <ecNumber evidence="3">4.2.1.7</ecNumber>
    </submittedName>
</protein>
<comment type="caution">
    <text evidence="3">The sequence shown here is derived from an EMBL/GenBank/DDBJ whole genome shotgun (WGS) entry which is preliminary data.</text>
</comment>
<dbReference type="OrthoDB" id="9804574at2"/>
<accession>A0A2N5N8M4</accession>
<evidence type="ECO:0000313" key="3">
    <source>
        <dbReference type="EMBL" id="PLT46706.1"/>
    </source>
</evidence>
<keyword evidence="1 3" id="KW-0456">Lyase</keyword>
<evidence type="ECO:0000313" key="4">
    <source>
        <dbReference type="Proteomes" id="UP000234789"/>
    </source>
</evidence>
<dbReference type="EC" id="4.2.1.7" evidence="3"/>
<dbReference type="Proteomes" id="UP000234789">
    <property type="component" value="Unassembled WGS sequence"/>
</dbReference>
<evidence type="ECO:0000259" key="2">
    <source>
        <dbReference type="SMART" id="SM00858"/>
    </source>
</evidence>
<sequence length="113" mass="11403">MEHALEAGADAIVMDVRDHVATALRDVAAGETIRYKTGGREGSVVVAEPVAFGHKIAIAAVAAGGEVRKYGEVIGRAVTAIEAGRHVHVHNIEGIRGRGDQAGAAAGTGGGKA</sequence>
<dbReference type="GO" id="GO:0008789">
    <property type="term" value="F:altronate dehydratase activity"/>
    <property type="evidence" value="ECO:0007669"/>
    <property type="project" value="UniProtKB-EC"/>
</dbReference>
<dbReference type="GO" id="GO:0019698">
    <property type="term" value="P:D-galacturonate catabolic process"/>
    <property type="evidence" value="ECO:0007669"/>
    <property type="project" value="TreeGrafter"/>
</dbReference>
<dbReference type="InterPro" id="IPR044144">
    <property type="entry name" value="SAF_UxaA/GarD"/>
</dbReference>
<dbReference type="PANTHER" id="PTHR30536">
    <property type="entry name" value="ALTRONATE/GALACTARATE DEHYDRATASE"/>
    <property type="match status" value="1"/>
</dbReference>
<dbReference type="PANTHER" id="PTHR30536:SF5">
    <property type="entry name" value="ALTRONATE DEHYDRATASE"/>
    <property type="match status" value="1"/>
</dbReference>
<dbReference type="AlphaFoldDB" id="A0A2N5N8M4"/>
<evidence type="ECO:0000256" key="1">
    <source>
        <dbReference type="ARBA" id="ARBA00023239"/>
    </source>
</evidence>
<dbReference type="InterPro" id="IPR013974">
    <property type="entry name" value="SAF"/>
</dbReference>
<name>A0A2N5N8M4_9BACL</name>
<dbReference type="InterPro" id="IPR052172">
    <property type="entry name" value="UxaA_altronate/galactarate_dh"/>
</dbReference>
<dbReference type="Pfam" id="PF08666">
    <property type="entry name" value="SAF"/>
    <property type="match status" value="1"/>
</dbReference>
<dbReference type="EMBL" id="NFEZ01000003">
    <property type="protein sequence ID" value="PLT46706.1"/>
    <property type="molecule type" value="Genomic_DNA"/>
</dbReference>
<dbReference type="SMART" id="SM00858">
    <property type="entry name" value="SAF"/>
    <property type="match status" value="1"/>
</dbReference>
<keyword evidence="4" id="KW-1185">Reference proteome</keyword>
<proteinExistence type="predicted"/>
<dbReference type="RefSeq" id="WP_028597191.1">
    <property type="nucleotide sequence ID" value="NZ_BIMM01000009.1"/>
</dbReference>
<organism evidence="3 4">
    <name type="scientific">Paenibacillus pasadenensis</name>
    <dbReference type="NCBI Taxonomy" id="217090"/>
    <lineage>
        <taxon>Bacteria</taxon>
        <taxon>Bacillati</taxon>
        <taxon>Bacillota</taxon>
        <taxon>Bacilli</taxon>
        <taxon>Bacillales</taxon>
        <taxon>Paenibacillaceae</taxon>
        <taxon>Paenibacillus</taxon>
    </lineage>
</organism>
<feature type="domain" description="SAF" evidence="2">
    <location>
        <begin position="18"/>
        <end position="93"/>
    </location>
</feature>